<dbReference type="PATRIC" id="fig|1123269.5.peg.739"/>
<sequence length="108" mass="11799">MFHTAATIRPIASLTAATGLIALLLAHPPLHAEPAERSAIVHTNDLDLSRPEGRAQLDRRIDITARRLCREESGAPLWRYREVAECRTTAVARAATARASVIQRAGTH</sequence>
<evidence type="ECO:0000313" key="2">
    <source>
        <dbReference type="Proteomes" id="UP000018851"/>
    </source>
</evidence>
<name>W0A873_9SPHN</name>
<evidence type="ECO:0008006" key="3">
    <source>
        <dbReference type="Google" id="ProtNLM"/>
    </source>
</evidence>
<protein>
    <recommendedName>
        <fullName evidence="3">UrcA family protein</fullName>
    </recommendedName>
</protein>
<organism evidence="1 2">
    <name type="scientific">Sphingomonas sanxanigenens DSM 19645 = NX02</name>
    <dbReference type="NCBI Taxonomy" id="1123269"/>
    <lineage>
        <taxon>Bacteria</taxon>
        <taxon>Pseudomonadati</taxon>
        <taxon>Pseudomonadota</taxon>
        <taxon>Alphaproteobacteria</taxon>
        <taxon>Sphingomonadales</taxon>
        <taxon>Sphingomonadaceae</taxon>
        <taxon>Sphingomonas</taxon>
    </lineage>
</organism>
<dbReference type="RefSeq" id="WP_025290813.1">
    <property type="nucleotide sequence ID" value="NZ_CP006644.1"/>
</dbReference>
<dbReference type="NCBIfam" id="TIGR04433">
    <property type="entry name" value="UrcA_uranyl"/>
    <property type="match status" value="1"/>
</dbReference>
<dbReference type="Proteomes" id="UP000018851">
    <property type="component" value="Chromosome"/>
</dbReference>
<dbReference type="KEGG" id="ssan:NX02_03770"/>
<gene>
    <name evidence="1" type="ORF">NX02_03770</name>
</gene>
<dbReference type="OrthoDB" id="7474986at2"/>
<dbReference type="HOGENOM" id="CLU_2195252_0_0_5"/>
<dbReference type="EMBL" id="CP006644">
    <property type="protein sequence ID" value="AHE52508.1"/>
    <property type="molecule type" value="Genomic_DNA"/>
</dbReference>
<keyword evidence="2" id="KW-1185">Reference proteome</keyword>
<dbReference type="STRING" id="1123269.NX02_03770"/>
<evidence type="ECO:0000313" key="1">
    <source>
        <dbReference type="EMBL" id="AHE52508.1"/>
    </source>
</evidence>
<accession>W0A873</accession>
<reference evidence="1 2" key="1">
    <citation type="submission" date="2013-07" db="EMBL/GenBank/DDBJ databases">
        <title>Completed genome of Sphingomonas sanxanigenens NX02.</title>
        <authorList>
            <person name="Ma T."/>
            <person name="Huang H."/>
            <person name="Wu M."/>
            <person name="Li X."/>
            <person name="Li G."/>
        </authorList>
    </citation>
    <scope>NUCLEOTIDE SEQUENCE [LARGE SCALE GENOMIC DNA]</scope>
    <source>
        <strain evidence="1 2">NX02</strain>
    </source>
</reference>
<dbReference type="InterPro" id="IPR030972">
    <property type="entry name" value="UrcA_uranyl"/>
</dbReference>
<proteinExistence type="predicted"/>
<dbReference type="AlphaFoldDB" id="W0A873"/>